<dbReference type="AlphaFoldDB" id="V4PV57"/>
<dbReference type="GO" id="GO:0003824">
    <property type="term" value="F:catalytic activity"/>
    <property type="evidence" value="ECO:0007669"/>
    <property type="project" value="InterPro"/>
</dbReference>
<gene>
    <name evidence="3" type="ORF">ABENE_13860</name>
</gene>
<proteinExistence type="predicted"/>
<dbReference type="eggNOG" id="COG3021">
    <property type="taxonomic scope" value="Bacteria"/>
</dbReference>
<reference evidence="3 4" key="1">
    <citation type="journal article" date="2014" name="Nature">
        <title>Sequential evolution of bacterial morphology by co-option of a developmental regulator.</title>
        <authorList>
            <person name="Jiang C."/>
            <person name="Brown P.J."/>
            <person name="Ducret A."/>
            <person name="Brun Y.V."/>
        </authorList>
    </citation>
    <scope>NUCLEOTIDE SEQUENCE [LARGE SCALE GENOMIC DNA]</scope>
    <source>
        <strain evidence="3 4">DSM 16100</strain>
    </source>
</reference>
<feature type="domain" description="Endonuclease/exonuclease/phosphatase" evidence="2">
    <location>
        <begin position="105"/>
        <end position="303"/>
    </location>
</feature>
<evidence type="ECO:0000259" key="2">
    <source>
        <dbReference type="Pfam" id="PF03372"/>
    </source>
</evidence>
<feature type="transmembrane region" description="Helical" evidence="1">
    <location>
        <begin position="65"/>
        <end position="83"/>
    </location>
</feature>
<protein>
    <recommendedName>
        <fullName evidence="2">Endonuclease/exonuclease/phosphatase domain-containing protein</fullName>
    </recommendedName>
</protein>
<name>V4PV57_9CAUL</name>
<keyword evidence="1" id="KW-0812">Transmembrane</keyword>
<dbReference type="SUPFAM" id="SSF56219">
    <property type="entry name" value="DNase I-like"/>
    <property type="match status" value="1"/>
</dbReference>
<dbReference type="RefSeq" id="WP_018082957.1">
    <property type="nucleotide sequence ID" value="NZ_AQWM01000021.1"/>
</dbReference>
<dbReference type="InterPro" id="IPR036691">
    <property type="entry name" value="Endo/exonu/phosph_ase_sf"/>
</dbReference>
<feature type="transmembrane region" description="Helical" evidence="1">
    <location>
        <begin position="41"/>
        <end position="60"/>
    </location>
</feature>
<dbReference type="EMBL" id="AWGB01000029">
    <property type="protein sequence ID" value="ESQ89460.1"/>
    <property type="molecule type" value="Genomic_DNA"/>
</dbReference>
<comment type="caution">
    <text evidence="3">The sequence shown here is derived from an EMBL/GenBank/DDBJ whole genome shotgun (WGS) entry which is preliminary data.</text>
</comment>
<dbReference type="STRING" id="1121022.GCA_000376105_03286"/>
<keyword evidence="4" id="KW-1185">Reference proteome</keyword>
<feature type="transmembrane region" description="Helical" evidence="1">
    <location>
        <begin position="12"/>
        <end position="35"/>
    </location>
</feature>
<evidence type="ECO:0000313" key="3">
    <source>
        <dbReference type="EMBL" id="ESQ89460.1"/>
    </source>
</evidence>
<organism evidence="3 4">
    <name type="scientific">Asticcacaulis benevestitus DSM 16100 = ATCC BAA-896</name>
    <dbReference type="NCBI Taxonomy" id="1121022"/>
    <lineage>
        <taxon>Bacteria</taxon>
        <taxon>Pseudomonadati</taxon>
        <taxon>Pseudomonadota</taxon>
        <taxon>Alphaproteobacteria</taxon>
        <taxon>Caulobacterales</taxon>
        <taxon>Caulobacteraceae</taxon>
        <taxon>Asticcacaulis</taxon>
    </lineage>
</organism>
<evidence type="ECO:0000256" key="1">
    <source>
        <dbReference type="SAM" id="Phobius"/>
    </source>
</evidence>
<evidence type="ECO:0000313" key="4">
    <source>
        <dbReference type="Proteomes" id="UP000017837"/>
    </source>
</evidence>
<keyword evidence="1" id="KW-1133">Transmembrane helix</keyword>
<dbReference type="Pfam" id="PF03372">
    <property type="entry name" value="Exo_endo_phos"/>
    <property type="match status" value="1"/>
</dbReference>
<dbReference type="OrthoDB" id="3808618at2"/>
<dbReference type="PATRIC" id="fig|1121022.4.peg.2819"/>
<sequence>MLFKIGKWQTFVTACLVILVINFILSMSAHISHIIGMMFLFWHYIFIGFSIVVLLAAVFWRTARLAALGLFFTTAVCFSWPLLTDFAANQGVPKEGLAPPLKVVTFNWLGRNTQLNSVYDWLSVEQPDILAIEEFSGRAPGVEDRLYKLYPSHTVKANDVIILSKFPIVSQHVENINGRTVSVAALQTPYGEVVVYGIHAPTLRSVSDLAQRNGYLLQESLRIHDKAPGRIMLGDFNATRWDPHFRELVDKNKLHEQPRLFPLATRVAVRHGNAAIGSPIDHILVKGGRIANCRTGPALGSDHLPLICDVSFPQIPPHTG</sequence>
<dbReference type="Gene3D" id="3.60.10.10">
    <property type="entry name" value="Endonuclease/exonuclease/phosphatase"/>
    <property type="match status" value="1"/>
</dbReference>
<accession>V4PV57</accession>
<dbReference type="InterPro" id="IPR005135">
    <property type="entry name" value="Endo/exonuclease/phosphatase"/>
</dbReference>
<dbReference type="Proteomes" id="UP000017837">
    <property type="component" value="Unassembled WGS sequence"/>
</dbReference>
<keyword evidence="1" id="KW-0472">Membrane</keyword>